<keyword evidence="3" id="KW-1185">Reference proteome</keyword>
<evidence type="ECO:0000313" key="2">
    <source>
        <dbReference type="EMBL" id="GFT11463.1"/>
    </source>
</evidence>
<dbReference type="Proteomes" id="UP000887013">
    <property type="component" value="Unassembled WGS sequence"/>
</dbReference>
<comment type="caution">
    <text evidence="1">The sequence shown here is derived from an EMBL/GenBank/DDBJ whole genome shotgun (WGS) entry which is preliminary data.</text>
</comment>
<gene>
    <name evidence="2" type="ORF">NPIL_499571</name>
    <name evidence="1" type="ORF">NPIL_579341</name>
</gene>
<sequence>MVNYEVTVNSLSYREKAGGAWRIAETRSWHASTSKLGKGSASRVAECDVYRRYSGSFACRILDDFPSVTLLNEKIKIGCN</sequence>
<dbReference type="AlphaFoldDB" id="A0A8X6N6N6"/>
<dbReference type="EMBL" id="BMAW01054568">
    <property type="protein sequence ID" value="GFS97042.1"/>
    <property type="molecule type" value="Genomic_DNA"/>
</dbReference>
<name>A0A8X6N6N6_NEPPI</name>
<protein>
    <submittedName>
        <fullName evidence="1">Uncharacterized protein</fullName>
    </submittedName>
</protein>
<dbReference type="EMBL" id="BMAW01008973">
    <property type="protein sequence ID" value="GFT11463.1"/>
    <property type="molecule type" value="Genomic_DNA"/>
</dbReference>
<accession>A0A8X6N6N6</accession>
<proteinExistence type="predicted"/>
<organism evidence="1 3">
    <name type="scientific">Nephila pilipes</name>
    <name type="common">Giant wood spider</name>
    <name type="synonym">Nephila maculata</name>
    <dbReference type="NCBI Taxonomy" id="299642"/>
    <lineage>
        <taxon>Eukaryota</taxon>
        <taxon>Metazoa</taxon>
        <taxon>Ecdysozoa</taxon>
        <taxon>Arthropoda</taxon>
        <taxon>Chelicerata</taxon>
        <taxon>Arachnida</taxon>
        <taxon>Araneae</taxon>
        <taxon>Araneomorphae</taxon>
        <taxon>Entelegynae</taxon>
        <taxon>Araneoidea</taxon>
        <taxon>Nephilidae</taxon>
        <taxon>Nephila</taxon>
    </lineage>
</organism>
<reference evidence="1" key="1">
    <citation type="submission" date="2020-08" db="EMBL/GenBank/DDBJ databases">
        <title>Multicomponent nature underlies the extraordinary mechanical properties of spider dragline silk.</title>
        <authorList>
            <person name="Kono N."/>
            <person name="Nakamura H."/>
            <person name="Mori M."/>
            <person name="Yoshida Y."/>
            <person name="Ohtoshi R."/>
            <person name="Malay A.D."/>
            <person name="Moran D.A.P."/>
            <person name="Tomita M."/>
            <person name="Numata K."/>
            <person name="Arakawa K."/>
        </authorList>
    </citation>
    <scope>NUCLEOTIDE SEQUENCE</scope>
</reference>
<evidence type="ECO:0000313" key="3">
    <source>
        <dbReference type="Proteomes" id="UP000887013"/>
    </source>
</evidence>
<evidence type="ECO:0000313" key="1">
    <source>
        <dbReference type="EMBL" id="GFS97042.1"/>
    </source>
</evidence>